<proteinExistence type="predicted"/>
<name>A0A839S1H8_9PSEU</name>
<evidence type="ECO:0000313" key="3">
    <source>
        <dbReference type="Proteomes" id="UP000550714"/>
    </source>
</evidence>
<reference evidence="2 3" key="1">
    <citation type="submission" date="2020-08" db="EMBL/GenBank/DDBJ databases">
        <title>Genomic Encyclopedia of Type Strains, Phase III (KMG-III): the genomes of soil and plant-associated and newly described type strains.</title>
        <authorList>
            <person name="Whitman W."/>
        </authorList>
    </citation>
    <scope>NUCLEOTIDE SEQUENCE [LARGE SCALE GENOMIC DNA]</scope>
    <source>
        <strain evidence="2 3">CECT 8577</strain>
    </source>
</reference>
<protein>
    <recommendedName>
        <fullName evidence="1">DUF6292 domain-containing protein</fullName>
    </recommendedName>
</protein>
<dbReference type="RefSeq" id="WP_183651853.1">
    <property type="nucleotide sequence ID" value="NZ_JACHWU010000002.1"/>
</dbReference>
<keyword evidence="3" id="KW-1185">Reference proteome</keyword>
<organism evidence="2 3">
    <name type="scientific">Prauserella isguenensis</name>
    <dbReference type="NCBI Taxonomy" id="1470180"/>
    <lineage>
        <taxon>Bacteria</taxon>
        <taxon>Bacillati</taxon>
        <taxon>Actinomycetota</taxon>
        <taxon>Actinomycetes</taxon>
        <taxon>Pseudonocardiales</taxon>
        <taxon>Pseudonocardiaceae</taxon>
        <taxon>Prauserella</taxon>
    </lineage>
</organism>
<dbReference type="EMBL" id="JACHWU010000002">
    <property type="protein sequence ID" value="MBB3050900.1"/>
    <property type="molecule type" value="Genomic_DNA"/>
</dbReference>
<accession>A0A839S1H8</accession>
<dbReference type="InterPro" id="IPR046259">
    <property type="entry name" value="DUF6292"/>
</dbReference>
<comment type="caution">
    <text evidence="2">The sequence shown here is derived from an EMBL/GenBank/DDBJ whole genome shotgun (WGS) entry which is preliminary data.</text>
</comment>
<evidence type="ECO:0000313" key="2">
    <source>
        <dbReference type="EMBL" id="MBB3050900.1"/>
    </source>
</evidence>
<feature type="domain" description="DUF6292" evidence="1">
    <location>
        <begin position="16"/>
        <end position="106"/>
    </location>
</feature>
<evidence type="ECO:0000259" key="1">
    <source>
        <dbReference type="Pfam" id="PF19809"/>
    </source>
</evidence>
<gene>
    <name evidence="2" type="ORF">FHS23_001923</name>
</gene>
<dbReference type="Proteomes" id="UP000550714">
    <property type="component" value="Unassembled WGS sequence"/>
</dbReference>
<dbReference type="Pfam" id="PF19809">
    <property type="entry name" value="DUF6292"/>
    <property type="match status" value="1"/>
</dbReference>
<sequence>MDIYGWYSTEPALHAYVSAVAAALSPDDGSPAQYTCDASATPVGAYIAVDGHLPTFPDRDVALIWDEHHGWGMAIETHSGEDLLMVSYLGGSDPVPEPERVARFARRILDGAMPGQPAPPEFAAVPDLPRRLAAAAADADVPAQEAASAAHVF</sequence>
<dbReference type="AlphaFoldDB" id="A0A839S1H8"/>